<feature type="domain" description="Histidine kinase" evidence="7">
    <location>
        <begin position="288"/>
        <end position="503"/>
    </location>
</feature>
<name>A0A9D0YWT4_9FIRM</name>
<dbReference type="SUPFAM" id="SSF55874">
    <property type="entry name" value="ATPase domain of HSP90 chaperone/DNA topoisomerase II/histidine kinase"/>
    <property type="match status" value="1"/>
</dbReference>
<dbReference type="InterPro" id="IPR036890">
    <property type="entry name" value="HATPase_C_sf"/>
</dbReference>
<dbReference type="InterPro" id="IPR036097">
    <property type="entry name" value="HisK_dim/P_sf"/>
</dbReference>
<dbReference type="InterPro" id="IPR003661">
    <property type="entry name" value="HisK_dim/P_dom"/>
</dbReference>
<evidence type="ECO:0000313" key="8">
    <source>
        <dbReference type="EMBL" id="HIQ63447.1"/>
    </source>
</evidence>
<reference evidence="8" key="2">
    <citation type="journal article" date="2021" name="PeerJ">
        <title>Extensive microbial diversity within the chicken gut microbiome revealed by metagenomics and culture.</title>
        <authorList>
            <person name="Gilroy R."/>
            <person name="Ravi A."/>
            <person name="Getino M."/>
            <person name="Pursley I."/>
            <person name="Horton D.L."/>
            <person name="Alikhan N.F."/>
            <person name="Baker D."/>
            <person name="Gharbi K."/>
            <person name="Hall N."/>
            <person name="Watson M."/>
            <person name="Adriaenssens E.M."/>
            <person name="Foster-Nyarko E."/>
            <person name="Jarju S."/>
            <person name="Secka A."/>
            <person name="Antonio M."/>
            <person name="Oren A."/>
            <person name="Chaudhuri R.R."/>
            <person name="La Ragione R."/>
            <person name="Hildebrand F."/>
            <person name="Pallen M.J."/>
        </authorList>
    </citation>
    <scope>NUCLEOTIDE SEQUENCE</scope>
    <source>
        <strain evidence="8">ChiHile30-977</strain>
    </source>
</reference>
<keyword evidence="6" id="KW-0472">Membrane</keyword>
<gene>
    <name evidence="8" type="ORF">IAA66_07655</name>
</gene>
<dbReference type="Pfam" id="PF02518">
    <property type="entry name" value="HATPase_c"/>
    <property type="match status" value="1"/>
</dbReference>
<reference evidence="8" key="1">
    <citation type="submission" date="2020-10" db="EMBL/GenBank/DDBJ databases">
        <authorList>
            <person name="Gilroy R."/>
        </authorList>
    </citation>
    <scope>NUCLEOTIDE SEQUENCE</scope>
    <source>
        <strain evidence="8">ChiHile30-977</strain>
    </source>
</reference>
<protein>
    <recommendedName>
        <fullName evidence="2">histidine kinase</fullName>
        <ecNumber evidence="2">2.7.13.3</ecNumber>
    </recommendedName>
</protein>
<dbReference type="PRINTS" id="PR00344">
    <property type="entry name" value="BCTRLSENSOR"/>
</dbReference>
<dbReference type="GO" id="GO:0005886">
    <property type="term" value="C:plasma membrane"/>
    <property type="evidence" value="ECO:0007669"/>
    <property type="project" value="TreeGrafter"/>
</dbReference>
<evidence type="ECO:0000256" key="4">
    <source>
        <dbReference type="ARBA" id="ARBA00022777"/>
    </source>
</evidence>
<evidence type="ECO:0000313" key="9">
    <source>
        <dbReference type="Proteomes" id="UP000886819"/>
    </source>
</evidence>
<evidence type="ECO:0000256" key="5">
    <source>
        <dbReference type="ARBA" id="ARBA00023012"/>
    </source>
</evidence>
<feature type="transmembrane region" description="Helical" evidence="6">
    <location>
        <begin position="12"/>
        <end position="33"/>
    </location>
</feature>
<keyword evidence="5" id="KW-0902">Two-component regulatory system</keyword>
<dbReference type="GO" id="GO:0000155">
    <property type="term" value="F:phosphorelay sensor kinase activity"/>
    <property type="evidence" value="ECO:0007669"/>
    <property type="project" value="InterPro"/>
</dbReference>
<dbReference type="InterPro" id="IPR004358">
    <property type="entry name" value="Sig_transdc_His_kin-like_C"/>
</dbReference>
<sequence>MRRGGYRRFSALAKNIRGVLLAALLSVLAFLFAQTVFQSFYYAIPTLALVALVLAISASGAVWRVLCACVTVGVSSLLEFTVNAQTTPLSPLFSIYAACILSISALVVGGLYWRIRAQRDLYGAQNARERSISAFCTEFLRVTTPEALHALALRSLYSVAGCSCVLFLPDAADGFRRAGSYPQGLLLYPVEALVAHCFRTGGEGGYGTEAYAGSALRCFPIRADERTLGVAGLLVDTRQGLGAAQTETVRVLLFHIGAALERFALMRQEQSVRMEKELEQMRSDFLRSISHDLRTPLTGIISACSALNQPDVPLDERARRELIQSVGEEASWLLRVVENLLSVTRVGASAPRLHKSCEPVEEVLGEVLEKARGRFPDAHIHVTAPAEFLMVPMDPMLIVQVLMNLIENAVKYASDAQGRVDIIAEDAGDCVSFTVRDYGPGLGQEDLATLFEPSARRSGDSTHGMGLGLSICRSIIRAHGGQIRGYNGEPCGAVFTLTLPKEDSDEP</sequence>
<dbReference type="InterPro" id="IPR052023">
    <property type="entry name" value="Histidine_kinase_KdpD"/>
</dbReference>
<dbReference type="EMBL" id="DVFI01000105">
    <property type="protein sequence ID" value="HIQ63447.1"/>
    <property type="molecule type" value="Genomic_DNA"/>
</dbReference>
<keyword evidence="6" id="KW-0812">Transmembrane</keyword>
<keyword evidence="4" id="KW-0418">Kinase</keyword>
<dbReference type="Gene3D" id="1.10.287.130">
    <property type="match status" value="1"/>
</dbReference>
<dbReference type="PANTHER" id="PTHR45569">
    <property type="entry name" value="SENSOR PROTEIN KDPD"/>
    <property type="match status" value="1"/>
</dbReference>
<dbReference type="SMART" id="SM00387">
    <property type="entry name" value="HATPase_c"/>
    <property type="match status" value="1"/>
</dbReference>
<proteinExistence type="predicted"/>
<dbReference type="Proteomes" id="UP000886819">
    <property type="component" value="Unassembled WGS sequence"/>
</dbReference>
<dbReference type="InterPro" id="IPR003594">
    <property type="entry name" value="HATPase_dom"/>
</dbReference>
<evidence type="ECO:0000259" key="7">
    <source>
        <dbReference type="PROSITE" id="PS50109"/>
    </source>
</evidence>
<evidence type="ECO:0000256" key="6">
    <source>
        <dbReference type="SAM" id="Phobius"/>
    </source>
</evidence>
<dbReference type="AlphaFoldDB" id="A0A9D0YWT4"/>
<keyword evidence="6" id="KW-1133">Transmembrane helix</keyword>
<keyword evidence="4" id="KW-0808">Transferase</keyword>
<evidence type="ECO:0000256" key="3">
    <source>
        <dbReference type="ARBA" id="ARBA00022553"/>
    </source>
</evidence>
<dbReference type="SUPFAM" id="SSF47384">
    <property type="entry name" value="Homodimeric domain of signal transducing histidine kinase"/>
    <property type="match status" value="1"/>
</dbReference>
<dbReference type="PANTHER" id="PTHR45569:SF1">
    <property type="entry name" value="SENSOR PROTEIN KDPD"/>
    <property type="match status" value="1"/>
</dbReference>
<dbReference type="CDD" id="cd00082">
    <property type="entry name" value="HisKA"/>
    <property type="match status" value="1"/>
</dbReference>
<organism evidence="8 9">
    <name type="scientific">Candidatus Avichristensenella intestinipullorum</name>
    <dbReference type="NCBI Taxonomy" id="2840693"/>
    <lineage>
        <taxon>Bacteria</taxon>
        <taxon>Bacillati</taxon>
        <taxon>Bacillota</taxon>
        <taxon>Clostridia</taxon>
        <taxon>Candidatus Avichristensenella</taxon>
    </lineage>
</organism>
<evidence type="ECO:0000256" key="2">
    <source>
        <dbReference type="ARBA" id="ARBA00012438"/>
    </source>
</evidence>
<dbReference type="Gene3D" id="3.30.565.10">
    <property type="entry name" value="Histidine kinase-like ATPase, C-terminal domain"/>
    <property type="match status" value="1"/>
</dbReference>
<dbReference type="PROSITE" id="PS50109">
    <property type="entry name" value="HIS_KIN"/>
    <property type="match status" value="1"/>
</dbReference>
<dbReference type="Pfam" id="PF00512">
    <property type="entry name" value="HisKA"/>
    <property type="match status" value="1"/>
</dbReference>
<dbReference type="EC" id="2.7.13.3" evidence="2"/>
<dbReference type="InterPro" id="IPR029016">
    <property type="entry name" value="GAF-like_dom_sf"/>
</dbReference>
<feature type="transmembrane region" description="Helical" evidence="6">
    <location>
        <begin position="93"/>
        <end position="113"/>
    </location>
</feature>
<comment type="caution">
    <text evidence="8">The sequence shown here is derived from an EMBL/GenBank/DDBJ whole genome shotgun (WGS) entry which is preliminary data.</text>
</comment>
<dbReference type="InterPro" id="IPR005467">
    <property type="entry name" value="His_kinase_dom"/>
</dbReference>
<evidence type="ECO:0000256" key="1">
    <source>
        <dbReference type="ARBA" id="ARBA00000085"/>
    </source>
</evidence>
<accession>A0A9D0YWT4</accession>
<keyword evidence="3" id="KW-0597">Phosphoprotein</keyword>
<dbReference type="CDD" id="cd00075">
    <property type="entry name" value="HATPase"/>
    <property type="match status" value="1"/>
</dbReference>
<dbReference type="SMART" id="SM00388">
    <property type="entry name" value="HisKA"/>
    <property type="match status" value="1"/>
</dbReference>
<comment type="catalytic activity">
    <reaction evidence="1">
        <text>ATP + protein L-histidine = ADP + protein N-phospho-L-histidine.</text>
        <dbReference type="EC" id="2.7.13.3"/>
    </reaction>
</comment>
<dbReference type="Gene3D" id="3.30.450.40">
    <property type="match status" value="1"/>
</dbReference>
<feature type="transmembrane region" description="Helical" evidence="6">
    <location>
        <begin position="39"/>
        <end position="56"/>
    </location>
</feature>